<dbReference type="NCBIfam" id="TIGR01552">
    <property type="entry name" value="phd_fam"/>
    <property type="match status" value="1"/>
</dbReference>
<dbReference type="Pfam" id="PF02604">
    <property type="entry name" value="PhdYeFM_antitox"/>
    <property type="match status" value="1"/>
</dbReference>
<evidence type="ECO:0000313" key="3">
    <source>
        <dbReference type="EMBL" id="BBF66604.1"/>
    </source>
</evidence>
<dbReference type="KEGG" id="afj:AFERRID_28220"/>
<dbReference type="SUPFAM" id="SSF143120">
    <property type="entry name" value="YefM-like"/>
    <property type="match status" value="1"/>
</dbReference>
<evidence type="ECO:0000256" key="2">
    <source>
        <dbReference type="RuleBase" id="RU362080"/>
    </source>
</evidence>
<comment type="function">
    <text evidence="2">Antitoxin component of a type II toxin-antitoxin (TA) system.</text>
</comment>
<proteinExistence type="inferred from homology"/>
<evidence type="ECO:0000256" key="1">
    <source>
        <dbReference type="ARBA" id="ARBA00009981"/>
    </source>
</evidence>
<organism evidence="3 4">
    <name type="scientific">Acidithiobacillus ferridurans</name>
    <dbReference type="NCBI Taxonomy" id="1232575"/>
    <lineage>
        <taxon>Bacteria</taxon>
        <taxon>Pseudomonadati</taxon>
        <taxon>Pseudomonadota</taxon>
        <taxon>Acidithiobacillia</taxon>
        <taxon>Acidithiobacillales</taxon>
        <taxon>Acidithiobacillaceae</taxon>
        <taxon>Acidithiobacillus</taxon>
    </lineage>
</organism>
<name>A0A2Z6INI5_ACIFI</name>
<dbReference type="Proteomes" id="UP000280188">
    <property type="component" value="Chromosome"/>
</dbReference>
<keyword evidence="4" id="KW-1185">Reference proteome</keyword>
<evidence type="ECO:0000313" key="4">
    <source>
        <dbReference type="Proteomes" id="UP000280188"/>
    </source>
</evidence>
<dbReference type="RefSeq" id="WP_126605546.1">
    <property type="nucleotide sequence ID" value="NZ_AP018795.1"/>
</dbReference>
<sequence length="94" mass="10633">MITVTSVEAQNKFGQLLDTVQREPVVITRHGRATAFMVSPQDMQDLQDLQAARRKRSEAVAEFEAHFARTDAHLTPAARELTDEDVVRLVKESR</sequence>
<dbReference type="InterPro" id="IPR006442">
    <property type="entry name" value="Antitoxin_Phd/YefM"/>
</dbReference>
<dbReference type="EMBL" id="AP018795">
    <property type="protein sequence ID" value="BBF66604.1"/>
    <property type="molecule type" value="Genomic_DNA"/>
</dbReference>
<gene>
    <name evidence="3" type="ORF">AFERRID_28220</name>
</gene>
<comment type="similarity">
    <text evidence="1 2">Belongs to the phD/YefM antitoxin family.</text>
</comment>
<accession>A0A2Z6INI5</accession>
<protein>
    <recommendedName>
        <fullName evidence="2">Antitoxin</fullName>
    </recommendedName>
</protein>
<dbReference type="InterPro" id="IPR036165">
    <property type="entry name" value="YefM-like_sf"/>
</dbReference>
<reference evidence="3 4" key="1">
    <citation type="journal article" date="2018" name="Microbiol. Resour. Announc.">
        <title>Complete Genome Sequence of Acidithiobacillus ferridurans JCM 18981.</title>
        <authorList>
            <person name="Miyauchi T."/>
            <person name="Kouzuma A."/>
            <person name="Abe T."/>
            <person name="Watanabe K."/>
        </authorList>
    </citation>
    <scope>NUCLEOTIDE SEQUENCE [LARGE SCALE GENOMIC DNA]</scope>
    <source>
        <strain evidence="4">ATCC 33020 / DSM 29468 / JCM 18981 / 11Fe</strain>
    </source>
</reference>
<dbReference type="AlphaFoldDB" id="A0A2Z6INI5"/>
<dbReference type="Gene3D" id="3.40.1620.10">
    <property type="entry name" value="YefM-like domain"/>
    <property type="match status" value="1"/>
</dbReference>